<evidence type="ECO:0000256" key="5">
    <source>
        <dbReference type="ARBA" id="ARBA00023136"/>
    </source>
</evidence>
<feature type="transmembrane region" description="Helical" evidence="6">
    <location>
        <begin position="140"/>
        <end position="159"/>
    </location>
</feature>
<evidence type="ECO:0000313" key="9">
    <source>
        <dbReference type="Proteomes" id="UP000324897"/>
    </source>
</evidence>
<dbReference type="PANTHER" id="PTHR31218">
    <property type="entry name" value="WAT1-RELATED PROTEIN"/>
    <property type="match status" value="1"/>
</dbReference>
<feature type="transmembrane region" description="Helical" evidence="6">
    <location>
        <begin position="215"/>
        <end position="237"/>
    </location>
</feature>
<evidence type="ECO:0000259" key="7">
    <source>
        <dbReference type="Pfam" id="PF00892"/>
    </source>
</evidence>
<dbReference type="AlphaFoldDB" id="A0A5J9TF19"/>
<dbReference type="OrthoDB" id="1728340at2759"/>
<reference evidence="8 9" key="1">
    <citation type="journal article" date="2019" name="Sci. Rep.">
        <title>A high-quality genome of Eragrostis curvula grass provides insights into Poaceae evolution and supports new strategies to enhance forage quality.</title>
        <authorList>
            <person name="Carballo J."/>
            <person name="Santos B.A.C.M."/>
            <person name="Zappacosta D."/>
            <person name="Garbus I."/>
            <person name="Selva J.P."/>
            <person name="Gallo C.A."/>
            <person name="Diaz A."/>
            <person name="Albertini E."/>
            <person name="Caccamo M."/>
            <person name="Echenique V."/>
        </authorList>
    </citation>
    <scope>NUCLEOTIDE SEQUENCE [LARGE SCALE GENOMIC DNA]</scope>
    <source>
        <strain evidence="9">cv. Victoria</strain>
        <tissue evidence="8">Leaf</tissue>
    </source>
</reference>
<evidence type="ECO:0000256" key="6">
    <source>
        <dbReference type="RuleBase" id="RU363077"/>
    </source>
</evidence>
<feature type="transmembrane region" description="Helical" evidence="6">
    <location>
        <begin position="357"/>
        <end position="378"/>
    </location>
</feature>
<comment type="similarity">
    <text evidence="2 6">Belongs to the drug/metabolite transporter (DMT) superfamily. Plant drug/metabolite exporter (P-DME) (TC 2.A.7.4) family.</text>
</comment>
<proteinExistence type="inferred from homology"/>
<evidence type="ECO:0000256" key="1">
    <source>
        <dbReference type="ARBA" id="ARBA00004141"/>
    </source>
</evidence>
<dbReference type="Pfam" id="PF00892">
    <property type="entry name" value="EamA"/>
    <property type="match status" value="1"/>
</dbReference>
<feature type="transmembrane region" description="Helical" evidence="6">
    <location>
        <begin position="108"/>
        <end position="128"/>
    </location>
</feature>
<dbReference type="EMBL" id="RWGY01000039">
    <property type="protein sequence ID" value="TVU09608.1"/>
    <property type="molecule type" value="Genomic_DNA"/>
</dbReference>
<protein>
    <recommendedName>
        <fullName evidence="6">WAT1-related protein</fullName>
    </recommendedName>
</protein>
<feature type="transmembrane region" description="Helical" evidence="6">
    <location>
        <begin position="285"/>
        <end position="303"/>
    </location>
</feature>
<dbReference type="SUPFAM" id="SSF103481">
    <property type="entry name" value="Multidrug resistance efflux transporter EmrE"/>
    <property type="match status" value="1"/>
</dbReference>
<feature type="transmembrane region" description="Helical" evidence="6">
    <location>
        <begin position="183"/>
        <end position="203"/>
    </location>
</feature>
<evidence type="ECO:0000256" key="3">
    <source>
        <dbReference type="ARBA" id="ARBA00022692"/>
    </source>
</evidence>
<accession>A0A5J9TF19</accession>
<feature type="transmembrane region" description="Helical" evidence="6">
    <location>
        <begin position="76"/>
        <end position="96"/>
    </location>
</feature>
<dbReference type="Gramene" id="TVU09608">
    <property type="protein sequence ID" value="TVU09608"/>
    <property type="gene ID" value="EJB05_43092"/>
</dbReference>
<gene>
    <name evidence="8" type="ORF">EJB05_43092</name>
</gene>
<keyword evidence="4 6" id="KW-1133">Transmembrane helix</keyword>
<dbReference type="GO" id="GO:0022857">
    <property type="term" value="F:transmembrane transporter activity"/>
    <property type="evidence" value="ECO:0007669"/>
    <property type="project" value="InterPro"/>
</dbReference>
<organism evidence="8 9">
    <name type="scientific">Eragrostis curvula</name>
    <name type="common">weeping love grass</name>
    <dbReference type="NCBI Taxonomy" id="38414"/>
    <lineage>
        <taxon>Eukaryota</taxon>
        <taxon>Viridiplantae</taxon>
        <taxon>Streptophyta</taxon>
        <taxon>Embryophyta</taxon>
        <taxon>Tracheophyta</taxon>
        <taxon>Spermatophyta</taxon>
        <taxon>Magnoliopsida</taxon>
        <taxon>Liliopsida</taxon>
        <taxon>Poales</taxon>
        <taxon>Poaceae</taxon>
        <taxon>PACMAD clade</taxon>
        <taxon>Chloridoideae</taxon>
        <taxon>Eragrostideae</taxon>
        <taxon>Eragrostidinae</taxon>
        <taxon>Eragrostis</taxon>
    </lineage>
</organism>
<feature type="domain" description="EamA" evidence="7">
    <location>
        <begin position="20"/>
        <end position="151"/>
    </location>
</feature>
<feature type="transmembrane region" description="Helical" evidence="6">
    <location>
        <begin position="243"/>
        <end position="264"/>
    </location>
</feature>
<dbReference type="Proteomes" id="UP000324897">
    <property type="component" value="Chromosome 3"/>
</dbReference>
<dbReference type="InterPro" id="IPR037185">
    <property type="entry name" value="EmrE-like"/>
</dbReference>
<feature type="transmembrane region" description="Helical" evidence="6">
    <location>
        <begin position="12"/>
        <end position="32"/>
    </location>
</feature>
<evidence type="ECO:0000256" key="4">
    <source>
        <dbReference type="ARBA" id="ARBA00022989"/>
    </source>
</evidence>
<keyword evidence="5 6" id="KW-0472">Membrane</keyword>
<keyword evidence="3 6" id="KW-0812">Transmembrane</keyword>
<keyword evidence="9" id="KW-1185">Reference proteome</keyword>
<name>A0A5J9TF19_9POAL</name>
<dbReference type="GO" id="GO:0016020">
    <property type="term" value="C:membrane"/>
    <property type="evidence" value="ECO:0007669"/>
    <property type="project" value="UniProtKB-SubCell"/>
</dbReference>
<dbReference type="InterPro" id="IPR000620">
    <property type="entry name" value="EamA_dom"/>
</dbReference>
<dbReference type="InterPro" id="IPR030184">
    <property type="entry name" value="WAT1-related"/>
</dbReference>
<sequence length="389" mass="42503">MSGGIRAEAEGYKPFASMVAVQCIFAVSALWIKAVFRQGMNPMVLVVYRQGIATLVLAPITIMANRTKLKEMRLGWTGFFTVFVAAFIGATAFMNLCYEGLHLGSPSMATAMMNLTPAITFLMAATAGQERVNIREANTIAKIFGTAICVGGAVTMALFKGPNLLNFARDDLLMLLHSSSSKWMIGALMLAGASCCWSLWLIMQGPICKLYMDPLTLSTWACLLSTLQSAMLAFFVLPNWSAWKINSLFVLSCCIFIGIGRIRFIRKKEAKFFADTILGLMVEHRALSGAVGIVFGLYMVLWGKAEDVKKGRAPIQSKDTENTTANINYHINVENNFAAPLLVDTPSEHKLQATMEAYMPAVAMVATQCIYSTVALWAKSVFTGGMRPT</sequence>
<evidence type="ECO:0000313" key="8">
    <source>
        <dbReference type="EMBL" id="TVU09608.1"/>
    </source>
</evidence>
<comment type="subcellular location">
    <subcellularLocation>
        <location evidence="1 6">Membrane</location>
        <topology evidence="1 6">Multi-pass membrane protein</topology>
    </subcellularLocation>
</comment>
<comment type="caution">
    <text evidence="8">The sequence shown here is derived from an EMBL/GenBank/DDBJ whole genome shotgun (WGS) entry which is preliminary data.</text>
</comment>
<evidence type="ECO:0000256" key="2">
    <source>
        <dbReference type="ARBA" id="ARBA00007635"/>
    </source>
</evidence>